<accession>A0A0C2T6C1</accession>
<dbReference type="Proteomes" id="UP000054549">
    <property type="component" value="Unassembled WGS sequence"/>
</dbReference>
<name>A0A0C2T6C1_AMAMK</name>
<evidence type="ECO:0000313" key="1">
    <source>
        <dbReference type="EMBL" id="KIL62119.1"/>
    </source>
</evidence>
<protein>
    <submittedName>
        <fullName evidence="1">Uncharacterized protein</fullName>
    </submittedName>
</protein>
<proteinExistence type="predicted"/>
<sequence length="119" mass="13488">MLFPFVLINSFEREPTRDRTWLPAGCFMYHCLLVYYSQCTSTSLIDLRTNVGRYHDPHANAVQDVSHSLHLKTRVIAGSMWSIMGIPAYTHTAHASFKLISVGIHDSTTRFSCKTSIPL</sequence>
<organism evidence="1 2">
    <name type="scientific">Amanita muscaria (strain Koide BX008)</name>
    <dbReference type="NCBI Taxonomy" id="946122"/>
    <lineage>
        <taxon>Eukaryota</taxon>
        <taxon>Fungi</taxon>
        <taxon>Dikarya</taxon>
        <taxon>Basidiomycota</taxon>
        <taxon>Agaricomycotina</taxon>
        <taxon>Agaricomycetes</taxon>
        <taxon>Agaricomycetidae</taxon>
        <taxon>Agaricales</taxon>
        <taxon>Pluteineae</taxon>
        <taxon>Amanitaceae</taxon>
        <taxon>Amanita</taxon>
    </lineage>
</organism>
<dbReference type="InParanoid" id="A0A0C2T6C1"/>
<dbReference type="HOGENOM" id="CLU_2060910_0_0_1"/>
<gene>
    <name evidence="1" type="ORF">M378DRAFT_805503</name>
</gene>
<evidence type="ECO:0000313" key="2">
    <source>
        <dbReference type="Proteomes" id="UP000054549"/>
    </source>
</evidence>
<reference evidence="1 2" key="1">
    <citation type="submission" date="2014-04" db="EMBL/GenBank/DDBJ databases">
        <title>Evolutionary Origins and Diversification of the Mycorrhizal Mutualists.</title>
        <authorList>
            <consortium name="DOE Joint Genome Institute"/>
            <consortium name="Mycorrhizal Genomics Consortium"/>
            <person name="Kohler A."/>
            <person name="Kuo A."/>
            <person name="Nagy L.G."/>
            <person name="Floudas D."/>
            <person name="Copeland A."/>
            <person name="Barry K.W."/>
            <person name="Cichocki N."/>
            <person name="Veneault-Fourrey C."/>
            <person name="LaButti K."/>
            <person name="Lindquist E.A."/>
            <person name="Lipzen A."/>
            <person name="Lundell T."/>
            <person name="Morin E."/>
            <person name="Murat C."/>
            <person name="Riley R."/>
            <person name="Ohm R."/>
            <person name="Sun H."/>
            <person name="Tunlid A."/>
            <person name="Henrissat B."/>
            <person name="Grigoriev I.V."/>
            <person name="Hibbett D.S."/>
            <person name="Martin F."/>
        </authorList>
    </citation>
    <scope>NUCLEOTIDE SEQUENCE [LARGE SCALE GENOMIC DNA]</scope>
    <source>
        <strain evidence="1 2">Koide BX008</strain>
    </source>
</reference>
<keyword evidence="2" id="KW-1185">Reference proteome</keyword>
<dbReference type="EMBL" id="KN818275">
    <property type="protein sequence ID" value="KIL62119.1"/>
    <property type="molecule type" value="Genomic_DNA"/>
</dbReference>
<dbReference type="AlphaFoldDB" id="A0A0C2T6C1"/>